<sequence length="145" mass="16018">MSLSRFYSPFPELDNLFDELARARAAAPVEETKLHLLKPRMNLHEDVEGNLVTATFELPGLSKDKVNIDVHNNHLTISGEVAESSELSQGGYKIKERRSGKFSRTLQLPEGTQADTIKASMEGGVLTVAFPRSSPGQEPQRITIN</sequence>
<reference evidence="5" key="2">
    <citation type="submission" date="2020-11" db="EMBL/GenBank/DDBJ databases">
        <authorList>
            <consortium name="DOE Joint Genome Institute"/>
            <person name="Kuo A."/>
            <person name="Miyauchi S."/>
            <person name="Kiss E."/>
            <person name="Drula E."/>
            <person name="Kohler A."/>
            <person name="Sanchez-Garcia M."/>
            <person name="Andreopoulos B."/>
            <person name="Barry K.W."/>
            <person name="Bonito G."/>
            <person name="Buee M."/>
            <person name="Carver A."/>
            <person name="Chen C."/>
            <person name="Cichocki N."/>
            <person name="Clum A."/>
            <person name="Culley D."/>
            <person name="Crous P.W."/>
            <person name="Fauchery L."/>
            <person name="Girlanda M."/>
            <person name="Hayes R."/>
            <person name="Keri Z."/>
            <person name="Labutti K."/>
            <person name="Lipzen A."/>
            <person name="Lombard V."/>
            <person name="Magnuson J."/>
            <person name="Maillard F."/>
            <person name="Morin E."/>
            <person name="Murat C."/>
            <person name="Nolan M."/>
            <person name="Ohm R."/>
            <person name="Pangilinan J."/>
            <person name="Pereira M."/>
            <person name="Perotto S."/>
            <person name="Peter M."/>
            <person name="Riley R."/>
            <person name="Sitrit Y."/>
            <person name="Stielow B."/>
            <person name="Szollosi G."/>
            <person name="Zifcakova L."/>
            <person name="Stursova M."/>
            <person name="Spatafora J.W."/>
            <person name="Tedersoo L."/>
            <person name="Vaario L.-M."/>
            <person name="Yamada A."/>
            <person name="Yan M."/>
            <person name="Wang P."/>
            <person name="Xu J."/>
            <person name="Bruns T."/>
            <person name="Baldrian P."/>
            <person name="Vilgalys R."/>
            <person name="Henrissat B."/>
            <person name="Grigoriev I.V."/>
            <person name="Hibbett D."/>
            <person name="Nagy L.G."/>
            <person name="Martin F.M."/>
        </authorList>
    </citation>
    <scope>NUCLEOTIDE SEQUENCE</scope>
    <source>
        <strain evidence="5">UH-Tt-Lm1</strain>
    </source>
</reference>
<organism evidence="5 6">
    <name type="scientific">Thelephora terrestris</name>
    <dbReference type="NCBI Taxonomy" id="56493"/>
    <lineage>
        <taxon>Eukaryota</taxon>
        <taxon>Fungi</taxon>
        <taxon>Dikarya</taxon>
        <taxon>Basidiomycota</taxon>
        <taxon>Agaricomycotina</taxon>
        <taxon>Agaricomycetes</taxon>
        <taxon>Thelephorales</taxon>
        <taxon>Thelephoraceae</taxon>
        <taxon>Thelephora</taxon>
    </lineage>
</organism>
<keyword evidence="6" id="KW-1185">Reference proteome</keyword>
<evidence type="ECO:0000256" key="2">
    <source>
        <dbReference type="PROSITE-ProRule" id="PRU00285"/>
    </source>
</evidence>
<dbReference type="PROSITE" id="PS01031">
    <property type="entry name" value="SHSP"/>
    <property type="match status" value="1"/>
</dbReference>
<dbReference type="Gene3D" id="2.60.40.790">
    <property type="match status" value="1"/>
</dbReference>
<evidence type="ECO:0000256" key="1">
    <source>
        <dbReference type="ARBA" id="ARBA00023016"/>
    </source>
</evidence>
<dbReference type="AlphaFoldDB" id="A0A9P6H8E6"/>
<dbReference type="Proteomes" id="UP000736335">
    <property type="component" value="Unassembled WGS sequence"/>
</dbReference>
<dbReference type="EMBL" id="WIUZ02000013">
    <property type="protein sequence ID" value="KAF9781571.1"/>
    <property type="molecule type" value="Genomic_DNA"/>
</dbReference>
<protein>
    <submittedName>
        <fullName evidence="5">Small heat shock protein</fullName>
    </submittedName>
</protein>
<dbReference type="OrthoDB" id="1431247at2759"/>
<comment type="caution">
    <text evidence="5">The sequence shown here is derived from an EMBL/GenBank/DDBJ whole genome shotgun (WGS) entry which is preliminary data.</text>
</comment>
<evidence type="ECO:0000259" key="4">
    <source>
        <dbReference type="PROSITE" id="PS01031"/>
    </source>
</evidence>
<dbReference type="InterPro" id="IPR002068">
    <property type="entry name" value="A-crystallin/Hsp20_dom"/>
</dbReference>
<keyword evidence="1 5" id="KW-0346">Stress response</keyword>
<dbReference type="InterPro" id="IPR031107">
    <property type="entry name" value="Small_HSP"/>
</dbReference>
<dbReference type="CDD" id="cd06464">
    <property type="entry name" value="ACD_sHsps-like"/>
    <property type="match status" value="1"/>
</dbReference>
<dbReference type="PANTHER" id="PTHR11527">
    <property type="entry name" value="HEAT-SHOCK PROTEIN 20 FAMILY MEMBER"/>
    <property type="match status" value="1"/>
</dbReference>
<evidence type="ECO:0000313" key="6">
    <source>
        <dbReference type="Proteomes" id="UP000736335"/>
    </source>
</evidence>
<evidence type="ECO:0000313" key="5">
    <source>
        <dbReference type="EMBL" id="KAF9781571.1"/>
    </source>
</evidence>
<proteinExistence type="inferred from homology"/>
<reference evidence="5" key="1">
    <citation type="journal article" date="2020" name="Nat. Commun.">
        <title>Large-scale genome sequencing of mycorrhizal fungi provides insights into the early evolution of symbiotic traits.</title>
        <authorList>
            <person name="Miyauchi S."/>
            <person name="Kiss E."/>
            <person name="Kuo A."/>
            <person name="Drula E."/>
            <person name="Kohler A."/>
            <person name="Sanchez-Garcia M."/>
            <person name="Morin E."/>
            <person name="Andreopoulos B."/>
            <person name="Barry K.W."/>
            <person name="Bonito G."/>
            <person name="Buee M."/>
            <person name="Carver A."/>
            <person name="Chen C."/>
            <person name="Cichocki N."/>
            <person name="Clum A."/>
            <person name="Culley D."/>
            <person name="Crous P.W."/>
            <person name="Fauchery L."/>
            <person name="Girlanda M."/>
            <person name="Hayes R.D."/>
            <person name="Keri Z."/>
            <person name="LaButti K."/>
            <person name="Lipzen A."/>
            <person name="Lombard V."/>
            <person name="Magnuson J."/>
            <person name="Maillard F."/>
            <person name="Murat C."/>
            <person name="Nolan M."/>
            <person name="Ohm R.A."/>
            <person name="Pangilinan J."/>
            <person name="Pereira M.F."/>
            <person name="Perotto S."/>
            <person name="Peter M."/>
            <person name="Pfister S."/>
            <person name="Riley R."/>
            <person name="Sitrit Y."/>
            <person name="Stielow J.B."/>
            <person name="Szollosi G."/>
            <person name="Zifcakova L."/>
            <person name="Stursova M."/>
            <person name="Spatafora J.W."/>
            <person name="Tedersoo L."/>
            <person name="Vaario L.M."/>
            <person name="Yamada A."/>
            <person name="Yan M."/>
            <person name="Wang P."/>
            <person name="Xu J."/>
            <person name="Bruns T."/>
            <person name="Baldrian P."/>
            <person name="Vilgalys R."/>
            <person name="Dunand C."/>
            <person name="Henrissat B."/>
            <person name="Grigoriev I.V."/>
            <person name="Hibbett D."/>
            <person name="Nagy L.G."/>
            <person name="Martin F.M."/>
        </authorList>
    </citation>
    <scope>NUCLEOTIDE SEQUENCE</scope>
    <source>
        <strain evidence="5">UH-Tt-Lm1</strain>
    </source>
</reference>
<dbReference type="InterPro" id="IPR008978">
    <property type="entry name" value="HSP20-like_chaperone"/>
</dbReference>
<dbReference type="Pfam" id="PF00011">
    <property type="entry name" value="HSP20"/>
    <property type="match status" value="1"/>
</dbReference>
<accession>A0A9P6H8E6</accession>
<comment type="similarity">
    <text evidence="2 3">Belongs to the small heat shock protein (HSP20) family.</text>
</comment>
<gene>
    <name evidence="5" type="ORF">BJ322DRAFT_1076992</name>
</gene>
<dbReference type="SUPFAM" id="SSF49764">
    <property type="entry name" value="HSP20-like chaperones"/>
    <property type="match status" value="1"/>
</dbReference>
<evidence type="ECO:0000256" key="3">
    <source>
        <dbReference type="RuleBase" id="RU003616"/>
    </source>
</evidence>
<name>A0A9P6H8E6_9AGAM</name>
<feature type="domain" description="SHSP" evidence="4">
    <location>
        <begin position="32"/>
        <end position="145"/>
    </location>
</feature>